<dbReference type="InterPro" id="IPR042211">
    <property type="entry name" value="CRISPR-assoc_Cas1_N"/>
</dbReference>
<name>A0ABW5AMU6_9BRAD</name>
<dbReference type="InterPro" id="IPR042206">
    <property type="entry name" value="CRISPR-assoc_Cas1_C"/>
</dbReference>
<dbReference type="EC" id="3.1.-.-" evidence="14"/>
<keyword evidence="2 14" id="KW-0479">Metal-binding</keyword>
<dbReference type="HAMAP" id="MF_01470">
    <property type="entry name" value="Cas1"/>
    <property type="match status" value="1"/>
</dbReference>
<keyword evidence="11 14" id="KW-0464">Manganese</keyword>
<keyword evidence="3 14" id="KW-0255">Endonuclease</keyword>
<dbReference type="PANTHER" id="PTHR34353">
    <property type="entry name" value="CRISPR-ASSOCIATED ENDONUCLEASE CAS1 1"/>
    <property type="match status" value="1"/>
</dbReference>
<dbReference type="PANTHER" id="PTHR34353:SF2">
    <property type="entry name" value="CRISPR-ASSOCIATED ENDONUCLEASE CAS1 1"/>
    <property type="match status" value="1"/>
</dbReference>
<accession>A0ABW5AMU6</accession>
<evidence type="ECO:0000313" key="16">
    <source>
        <dbReference type="EMBL" id="MFD2183510.1"/>
    </source>
</evidence>
<comment type="subunit">
    <text evidence="13 14">Homodimer, forms a heterotetramer with a Cas2 homodimer.</text>
</comment>
<evidence type="ECO:0000256" key="8">
    <source>
        <dbReference type="ARBA" id="ARBA00023014"/>
    </source>
</evidence>
<organism evidence="16 17">
    <name type="scientific">Rhodoplanes azumiensis</name>
    <dbReference type="NCBI Taxonomy" id="1897628"/>
    <lineage>
        <taxon>Bacteria</taxon>
        <taxon>Pseudomonadati</taxon>
        <taxon>Pseudomonadota</taxon>
        <taxon>Alphaproteobacteria</taxon>
        <taxon>Hyphomicrobiales</taxon>
        <taxon>Nitrobacteraceae</taxon>
        <taxon>Rhodoplanes</taxon>
    </lineage>
</organism>
<proteinExistence type="inferred from homology"/>
<dbReference type="InterPro" id="IPR002729">
    <property type="entry name" value="CRISPR-assoc_Cas1"/>
</dbReference>
<keyword evidence="4 14" id="KW-0378">Hydrolase</keyword>
<evidence type="ECO:0000256" key="11">
    <source>
        <dbReference type="ARBA" id="ARBA00023211"/>
    </source>
</evidence>
<keyword evidence="10 14" id="KW-0238">DNA-binding</keyword>
<evidence type="ECO:0000256" key="10">
    <source>
        <dbReference type="ARBA" id="ARBA00023125"/>
    </source>
</evidence>
<comment type="cofactor">
    <cofactor evidence="14">
        <name>Mg(2+)</name>
        <dbReference type="ChEBI" id="CHEBI:18420"/>
    </cofactor>
    <cofactor evidence="14">
        <name>Mn(2+)</name>
        <dbReference type="ChEBI" id="CHEBI:29035"/>
    </cofactor>
</comment>
<feature type="domain" description="DUF83" evidence="15">
    <location>
        <begin position="25"/>
        <end position="209"/>
    </location>
</feature>
<evidence type="ECO:0000256" key="12">
    <source>
        <dbReference type="ARBA" id="ARBA00033996"/>
    </source>
</evidence>
<keyword evidence="5" id="KW-0269">Exonuclease</keyword>
<reference evidence="17" key="1">
    <citation type="journal article" date="2019" name="Int. J. Syst. Evol. Microbiol.">
        <title>The Global Catalogue of Microorganisms (GCM) 10K type strain sequencing project: providing services to taxonomists for standard genome sequencing and annotation.</title>
        <authorList>
            <consortium name="The Broad Institute Genomics Platform"/>
            <consortium name="The Broad Institute Genome Sequencing Center for Infectious Disease"/>
            <person name="Wu L."/>
            <person name="Ma J."/>
        </authorList>
    </citation>
    <scope>NUCLEOTIDE SEQUENCE [LARGE SCALE GENOMIC DNA]</scope>
    <source>
        <strain evidence="17">CGMCC 1.6774</strain>
    </source>
</reference>
<sequence length="567" mass="62003">MSIQLSFDLPAPPATAETPLVPVRMVNEWVFCPRLAFLEWVDGEWADSGDTEEGRRAHVRVDAGGGRLPAAEAVDDKPDFTVRAVTLASETLGIIAKMDLVEGEDGVVTPIDTKKGKRPHVAEGAYAPERVQVCAQALILEDAGYRVTEGAIWYAGSRERVRIGLDAELRAETRTAISQLRLAAAAGKLPPPLLDNPKCTKCSLAGICLPDEVSFFRKGLAPRPLNPSADAALPLYVQEPGARVRKSGETLVIETDDVKTEVPIGEVSELVLHGPVSVTGPTVTALLREEIPVTWASAGGWVLGHTVSTGHRNVNIRIAQYRAAFDERRALGFARTLVAAKIRNARVFLRRNFKAGDEAARDGALEAMARLADRALHAPTEAELLGLEGEAAARYFRLFDTMLGDAAQKFPQFAFEKRTRRPPADPVNAMLSFGYALLTRTWHTVLSGVGFDPYLGFYHKPRFGRAALALDMMEPFRPILADSTVIQVINNGEVKPDGFTAAGPAVTLKPAAKRAFIAAYERRLDQEVTHPVFGYRVAMRRLLEVQARLLARHLAGEIDDYPHYLVR</sequence>
<keyword evidence="7" id="KW-0408">Iron</keyword>
<comment type="caution">
    <text evidence="16">The sequence shown here is derived from an EMBL/GenBank/DDBJ whole genome shotgun (WGS) entry which is preliminary data.</text>
</comment>
<feature type="binding site" evidence="14">
    <location>
        <position position="474"/>
    </location>
    <ligand>
        <name>Mn(2+)</name>
        <dbReference type="ChEBI" id="CHEBI:29035"/>
    </ligand>
</feature>
<feature type="binding site" evidence="14">
    <location>
        <position position="459"/>
    </location>
    <ligand>
        <name>Mn(2+)</name>
        <dbReference type="ChEBI" id="CHEBI:29035"/>
    </ligand>
</feature>
<evidence type="ECO:0000256" key="4">
    <source>
        <dbReference type="ARBA" id="ARBA00022801"/>
    </source>
</evidence>
<dbReference type="Gene3D" id="3.90.320.10">
    <property type="match status" value="1"/>
</dbReference>
<dbReference type="CDD" id="cd09634">
    <property type="entry name" value="Cas1_I-II-III"/>
    <property type="match status" value="1"/>
</dbReference>
<dbReference type="InterPro" id="IPR011604">
    <property type="entry name" value="PDDEXK-like_dom_sf"/>
</dbReference>
<comment type="catalytic activity">
    <reaction evidence="12">
        <text>exonucleolytic cleavage in the 5'- to 3'-direction to yield nucleoside 3'-phosphates.</text>
        <dbReference type="EC" id="3.1.12.1"/>
    </reaction>
</comment>
<comment type="function">
    <text evidence="14">CRISPR (clustered regularly interspaced short palindromic repeat), is an adaptive immune system that provides protection against mobile genetic elements (viruses, transposable elements and conjugative plasmids). CRISPR clusters contain spacers, sequences complementary to antecedent mobile elements, and target invading nucleic acids. CRISPR clusters are transcribed and processed into CRISPR RNA (crRNA). Acts as a dsDNA endonuclease. Involved in the integration of spacer DNA into the CRISPR cassette.</text>
</comment>
<dbReference type="Proteomes" id="UP001597314">
    <property type="component" value="Unassembled WGS sequence"/>
</dbReference>
<keyword evidence="1 14" id="KW-0540">Nuclease</keyword>
<dbReference type="RefSeq" id="WP_378478670.1">
    <property type="nucleotide sequence ID" value="NZ_JBHUIW010000018.1"/>
</dbReference>
<evidence type="ECO:0000313" key="17">
    <source>
        <dbReference type="Proteomes" id="UP001597314"/>
    </source>
</evidence>
<keyword evidence="9 14" id="KW-0051">Antiviral defense</keyword>
<evidence type="ECO:0000256" key="14">
    <source>
        <dbReference type="HAMAP-Rule" id="MF_01470"/>
    </source>
</evidence>
<evidence type="ECO:0000256" key="6">
    <source>
        <dbReference type="ARBA" id="ARBA00022842"/>
    </source>
</evidence>
<evidence type="ECO:0000259" key="15">
    <source>
        <dbReference type="Pfam" id="PF01930"/>
    </source>
</evidence>
<gene>
    <name evidence="14 16" type="primary">cas1</name>
    <name evidence="16" type="ORF">ACFSOX_15240</name>
</gene>
<dbReference type="InterPro" id="IPR050646">
    <property type="entry name" value="Cas1"/>
</dbReference>
<evidence type="ECO:0000256" key="3">
    <source>
        <dbReference type="ARBA" id="ARBA00022759"/>
    </source>
</evidence>
<dbReference type="InterPro" id="IPR013343">
    <property type="entry name" value="CRISPR-assoc_prot_Cas4"/>
</dbReference>
<evidence type="ECO:0000256" key="13">
    <source>
        <dbReference type="ARBA" id="ARBA00038592"/>
    </source>
</evidence>
<evidence type="ECO:0000256" key="9">
    <source>
        <dbReference type="ARBA" id="ARBA00023118"/>
    </source>
</evidence>
<evidence type="ECO:0000256" key="1">
    <source>
        <dbReference type="ARBA" id="ARBA00022722"/>
    </source>
</evidence>
<dbReference type="Gene3D" id="1.20.120.920">
    <property type="entry name" value="CRISPR-associated endonuclease Cas1, C-terminal domain"/>
    <property type="match status" value="1"/>
</dbReference>
<keyword evidence="8" id="KW-0411">Iron-sulfur</keyword>
<evidence type="ECO:0000256" key="2">
    <source>
        <dbReference type="ARBA" id="ARBA00022723"/>
    </source>
</evidence>
<dbReference type="NCBIfam" id="TIGR00287">
    <property type="entry name" value="cas1"/>
    <property type="match status" value="1"/>
</dbReference>
<dbReference type="EMBL" id="JBHUIW010000018">
    <property type="protein sequence ID" value="MFD2183510.1"/>
    <property type="molecule type" value="Genomic_DNA"/>
</dbReference>
<evidence type="ECO:0000256" key="5">
    <source>
        <dbReference type="ARBA" id="ARBA00022839"/>
    </source>
</evidence>
<dbReference type="InterPro" id="IPR022765">
    <property type="entry name" value="Dna2/Cas4_DUF83"/>
</dbReference>
<protein>
    <recommendedName>
        <fullName evidence="14">CRISPR-associated endonuclease Cas1</fullName>
        <ecNumber evidence="14">3.1.-.-</ecNumber>
    </recommendedName>
</protein>
<evidence type="ECO:0000256" key="7">
    <source>
        <dbReference type="ARBA" id="ARBA00023004"/>
    </source>
</evidence>
<keyword evidence="17" id="KW-1185">Reference proteome</keyword>
<keyword evidence="6 14" id="KW-0460">Magnesium</keyword>
<comment type="similarity">
    <text evidence="14">Belongs to the CRISPR-associated endonuclease Cas1 family.</text>
</comment>
<feature type="binding site" evidence="14">
    <location>
        <position position="388"/>
    </location>
    <ligand>
        <name>Mn(2+)</name>
        <dbReference type="ChEBI" id="CHEBI:29035"/>
    </ligand>
</feature>
<dbReference type="GO" id="GO:0004519">
    <property type="term" value="F:endonuclease activity"/>
    <property type="evidence" value="ECO:0007669"/>
    <property type="project" value="UniProtKB-KW"/>
</dbReference>
<dbReference type="Pfam" id="PF01930">
    <property type="entry name" value="Cas_Cas4"/>
    <property type="match status" value="1"/>
</dbReference>
<dbReference type="Pfam" id="PF01867">
    <property type="entry name" value="Cas_Cas1"/>
    <property type="match status" value="1"/>
</dbReference>
<dbReference type="Gene3D" id="3.100.10.20">
    <property type="entry name" value="CRISPR-associated endonuclease Cas1, N-terminal domain"/>
    <property type="match status" value="1"/>
</dbReference>
<dbReference type="NCBIfam" id="TIGR00372">
    <property type="entry name" value="cas4"/>
    <property type="match status" value="1"/>
</dbReference>